<dbReference type="Proteomes" id="UP001454036">
    <property type="component" value="Unassembled WGS sequence"/>
</dbReference>
<feature type="region of interest" description="Disordered" evidence="1">
    <location>
        <begin position="10"/>
        <end position="40"/>
    </location>
</feature>
<dbReference type="AlphaFoldDB" id="A0AAV3PF44"/>
<comment type="caution">
    <text evidence="2">The sequence shown here is derived from an EMBL/GenBank/DDBJ whole genome shotgun (WGS) entry which is preliminary data.</text>
</comment>
<evidence type="ECO:0000313" key="2">
    <source>
        <dbReference type="EMBL" id="GAA0148773.1"/>
    </source>
</evidence>
<feature type="compositionally biased region" description="Basic and acidic residues" evidence="1">
    <location>
        <begin position="27"/>
        <end position="40"/>
    </location>
</feature>
<proteinExistence type="predicted"/>
<protein>
    <submittedName>
        <fullName evidence="2">Uncharacterized protein</fullName>
    </submittedName>
</protein>
<gene>
    <name evidence="2" type="ORF">LIER_36795</name>
</gene>
<name>A0AAV3PF44_LITER</name>
<keyword evidence="3" id="KW-1185">Reference proteome</keyword>
<evidence type="ECO:0000313" key="3">
    <source>
        <dbReference type="Proteomes" id="UP001454036"/>
    </source>
</evidence>
<dbReference type="EMBL" id="BAABME010017103">
    <property type="protein sequence ID" value="GAA0148773.1"/>
    <property type="molecule type" value="Genomic_DNA"/>
</dbReference>
<organism evidence="2 3">
    <name type="scientific">Lithospermum erythrorhizon</name>
    <name type="common">Purple gromwell</name>
    <name type="synonym">Lithospermum officinale var. erythrorhizon</name>
    <dbReference type="NCBI Taxonomy" id="34254"/>
    <lineage>
        <taxon>Eukaryota</taxon>
        <taxon>Viridiplantae</taxon>
        <taxon>Streptophyta</taxon>
        <taxon>Embryophyta</taxon>
        <taxon>Tracheophyta</taxon>
        <taxon>Spermatophyta</taxon>
        <taxon>Magnoliopsida</taxon>
        <taxon>eudicotyledons</taxon>
        <taxon>Gunneridae</taxon>
        <taxon>Pentapetalae</taxon>
        <taxon>asterids</taxon>
        <taxon>lamiids</taxon>
        <taxon>Boraginales</taxon>
        <taxon>Boraginaceae</taxon>
        <taxon>Boraginoideae</taxon>
        <taxon>Lithospermeae</taxon>
        <taxon>Lithospermum</taxon>
    </lineage>
</organism>
<sequence length="73" mass="8393">MPGVDANIAIHRLHVDPTHRPAKQKRNFSEEKNQAIREETSSTLTKIAPKTTSHCLAWEYWWMGVPVMKSSTF</sequence>
<accession>A0AAV3PF44</accession>
<reference evidence="2 3" key="1">
    <citation type="submission" date="2024-01" db="EMBL/GenBank/DDBJ databases">
        <title>The complete chloroplast genome sequence of Lithospermum erythrorhizon: insights into the phylogenetic relationship among Boraginaceae species and the maternal lineages of purple gromwells.</title>
        <authorList>
            <person name="Okada T."/>
            <person name="Watanabe K."/>
        </authorList>
    </citation>
    <scope>NUCLEOTIDE SEQUENCE [LARGE SCALE GENOMIC DNA]</scope>
</reference>
<evidence type="ECO:0000256" key="1">
    <source>
        <dbReference type="SAM" id="MobiDB-lite"/>
    </source>
</evidence>